<protein>
    <submittedName>
        <fullName evidence="3">Uncharacterized protein</fullName>
    </submittedName>
</protein>
<feature type="chain" id="PRO_5001699131" evidence="2">
    <location>
        <begin position="28"/>
        <end position="629"/>
    </location>
</feature>
<evidence type="ECO:0000313" key="4">
    <source>
        <dbReference type="Proteomes" id="UP000027647"/>
    </source>
</evidence>
<sequence>MNWKTGVAAIAIAGALGGALASGLATAQDAPESLLPPGFDDPAPAPTPAPQSTSAPPVAPPSNSGAAPRGAQSSPTAPNAGSVPGSIPNVPQLSDSERSGLPSLAELEELSTDELDDLLGLKPQYDIPPAARRSLARVGVLAPSEGGLATKSLANQPERLVRAILKGTKGPLVSRWGHIMMRRALASRLETPNGMNPVEFAALRAGVLNSMGEFTIARALVQDIDAGNWNDDLTSQAITAYIGASDIVGTCPAIRLGGSRSDNPQWVMLSAICNAYAGEGALASRQLNTAQNEEIAPEIDLLLAQRFAGAAGRGRGGTTVSWEGVEGITPWRFSLAKALGETIPAPLLDAALESPSGSYYMLAGAGSTAVPINERIPYAEFAATRGVFSAKALVGLYSELYNNEGLGGDAAQRAARLRDAYVTPDPAARIAAMRGLWDTGATGFAGQILTAYAAARVPPAAENLGDAPQLIGSMLTAGLDRDAMAWEPFVEEGSLSWGLLALSNPNAGSASIAGVDDFLSNDDSQEARKSAFLIAGLGGLGRLPGGDVNGYGAQIGVDFARQTRWTRMIDRAAQVNNKAMVAFLAGLGMQGESWSQMTPVHLYHLVSALNQVGLNAEARMIAAEAVARG</sequence>
<evidence type="ECO:0000256" key="2">
    <source>
        <dbReference type="SAM" id="SignalP"/>
    </source>
</evidence>
<dbReference type="AlphaFoldDB" id="A0A074MZZ7"/>
<feature type="signal peptide" evidence="2">
    <location>
        <begin position="1"/>
        <end position="27"/>
    </location>
</feature>
<dbReference type="eggNOG" id="ENOG5033R2I">
    <property type="taxonomic scope" value="Bacteria"/>
</dbReference>
<proteinExistence type="predicted"/>
<dbReference type="EMBL" id="JMIW01000001">
    <property type="protein sequence ID" value="KEO91202.1"/>
    <property type="molecule type" value="Genomic_DNA"/>
</dbReference>
<dbReference type="Proteomes" id="UP000027647">
    <property type="component" value="Unassembled WGS sequence"/>
</dbReference>
<dbReference type="RefSeq" id="WP_034957479.1">
    <property type="nucleotide sequence ID" value="NZ_JMIW01000001.1"/>
</dbReference>
<accession>A0A074MZZ7</accession>
<dbReference type="OrthoDB" id="7388088at2"/>
<gene>
    <name evidence="3" type="ORF">EH31_00625</name>
</gene>
<evidence type="ECO:0000313" key="3">
    <source>
        <dbReference type="EMBL" id="KEO91202.1"/>
    </source>
</evidence>
<dbReference type="STRING" id="1044.EH31_00625"/>
<organism evidence="3 4">
    <name type="scientific">Erythrobacter longus</name>
    <dbReference type="NCBI Taxonomy" id="1044"/>
    <lineage>
        <taxon>Bacteria</taxon>
        <taxon>Pseudomonadati</taxon>
        <taxon>Pseudomonadota</taxon>
        <taxon>Alphaproteobacteria</taxon>
        <taxon>Sphingomonadales</taxon>
        <taxon>Erythrobacteraceae</taxon>
        <taxon>Erythrobacter/Porphyrobacter group</taxon>
        <taxon>Erythrobacter</taxon>
    </lineage>
</organism>
<feature type="compositionally biased region" description="Low complexity" evidence="1">
    <location>
        <begin position="50"/>
        <end position="68"/>
    </location>
</feature>
<name>A0A074MZZ7_ERYLO</name>
<keyword evidence="2" id="KW-0732">Signal</keyword>
<keyword evidence="4" id="KW-1185">Reference proteome</keyword>
<comment type="caution">
    <text evidence="3">The sequence shown here is derived from an EMBL/GenBank/DDBJ whole genome shotgun (WGS) entry which is preliminary data.</text>
</comment>
<evidence type="ECO:0000256" key="1">
    <source>
        <dbReference type="SAM" id="MobiDB-lite"/>
    </source>
</evidence>
<feature type="region of interest" description="Disordered" evidence="1">
    <location>
        <begin position="21"/>
        <end position="98"/>
    </location>
</feature>
<reference evidence="3 4" key="1">
    <citation type="submission" date="2014-04" db="EMBL/GenBank/DDBJ databases">
        <title>A comprehensive comparison of genomes of Erythrobacter spp. strains.</title>
        <authorList>
            <person name="Zheng Q."/>
        </authorList>
    </citation>
    <scope>NUCLEOTIDE SEQUENCE [LARGE SCALE GENOMIC DNA]</scope>
    <source>
        <strain evidence="3 4">DSM 6997</strain>
    </source>
</reference>